<evidence type="ECO:0000256" key="3">
    <source>
        <dbReference type="ARBA" id="ARBA00022964"/>
    </source>
</evidence>
<keyword evidence="8" id="KW-1185">Reference proteome</keyword>
<evidence type="ECO:0000313" key="7">
    <source>
        <dbReference type="EMBL" id="OKL58273.1"/>
    </source>
</evidence>
<sequence length="260" mass="29586">MADKRFFPSLGLLVTAIAVVIAWAVSQTGRWPLEWLRMQQFDSSGSEHPGPEIYMFSEDPVVVYVKDFISAQEAAHLVQLADGRFTPSPMWDNDGKPHIDKAYRHSMTAKLDRTDVIIKGIEKRAISFPFYKHFGDFMPIVVQNYGISGQYRDHYDWFDDVHAVGGNIASTFFVYIHANCTGGGTNFPRLTPPDDERWCEFIDCDRPFDEGVTFKPILGNAIYWENLHEDESGHKLTLHAGMPVTTGNKMGMNMWTWKVA</sequence>
<evidence type="ECO:0000259" key="6">
    <source>
        <dbReference type="SMART" id="SM00702"/>
    </source>
</evidence>
<organism evidence="7 8">
    <name type="scientific">Talaromyces atroroseus</name>
    <dbReference type="NCBI Taxonomy" id="1441469"/>
    <lineage>
        <taxon>Eukaryota</taxon>
        <taxon>Fungi</taxon>
        <taxon>Dikarya</taxon>
        <taxon>Ascomycota</taxon>
        <taxon>Pezizomycotina</taxon>
        <taxon>Eurotiomycetes</taxon>
        <taxon>Eurotiomycetidae</taxon>
        <taxon>Eurotiales</taxon>
        <taxon>Trichocomaceae</taxon>
        <taxon>Talaromyces</taxon>
        <taxon>Talaromyces sect. Trachyspermi</taxon>
    </lineage>
</organism>
<name>A0A225AGI5_TALAT</name>
<protein>
    <recommendedName>
        <fullName evidence="6">Prolyl 4-hydroxylase alpha subunit domain-containing protein</fullName>
    </recommendedName>
</protein>
<dbReference type="PANTHER" id="PTHR10869:SF246">
    <property type="entry name" value="TRANSMEMBRANE PROLYL 4-HYDROXYLASE"/>
    <property type="match status" value="1"/>
</dbReference>
<evidence type="ECO:0000313" key="8">
    <source>
        <dbReference type="Proteomes" id="UP000214365"/>
    </source>
</evidence>
<gene>
    <name evidence="7" type="ORF">UA08_06856</name>
</gene>
<dbReference type="RefSeq" id="XP_020118394.1">
    <property type="nucleotide sequence ID" value="XM_020269179.1"/>
</dbReference>
<dbReference type="GeneID" id="31006611"/>
<dbReference type="InterPro" id="IPR006620">
    <property type="entry name" value="Pro_4_hyd_alph"/>
</dbReference>
<comment type="caution">
    <text evidence="7">The sequence shown here is derived from an EMBL/GenBank/DDBJ whole genome shotgun (WGS) entry which is preliminary data.</text>
</comment>
<dbReference type="GO" id="GO:0031418">
    <property type="term" value="F:L-ascorbic acid binding"/>
    <property type="evidence" value="ECO:0007669"/>
    <property type="project" value="InterPro"/>
</dbReference>
<dbReference type="GO" id="GO:0004656">
    <property type="term" value="F:procollagen-proline 4-dioxygenase activity"/>
    <property type="evidence" value="ECO:0007669"/>
    <property type="project" value="TreeGrafter"/>
</dbReference>
<dbReference type="InterPro" id="IPR044862">
    <property type="entry name" value="Pro_4_hyd_alph_FE2OG_OXY"/>
</dbReference>
<feature type="domain" description="Prolyl 4-hydroxylase alpha subunit" evidence="6">
    <location>
        <begin position="60"/>
        <end position="257"/>
    </location>
</feature>
<dbReference type="GO" id="GO:0005506">
    <property type="term" value="F:iron ion binding"/>
    <property type="evidence" value="ECO:0007669"/>
    <property type="project" value="InterPro"/>
</dbReference>
<dbReference type="SMART" id="SM00702">
    <property type="entry name" value="P4Hc"/>
    <property type="match status" value="1"/>
</dbReference>
<keyword evidence="4" id="KW-0560">Oxidoreductase</keyword>
<dbReference type="STRING" id="1441469.A0A225AGI5"/>
<keyword evidence="2" id="KW-0479">Metal-binding</keyword>
<dbReference type="EMBL" id="LFMY01000010">
    <property type="protein sequence ID" value="OKL58273.1"/>
    <property type="molecule type" value="Genomic_DNA"/>
</dbReference>
<dbReference type="AlphaFoldDB" id="A0A225AGI5"/>
<proteinExistence type="predicted"/>
<evidence type="ECO:0000256" key="1">
    <source>
        <dbReference type="ARBA" id="ARBA00001961"/>
    </source>
</evidence>
<dbReference type="PANTHER" id="PTHR10869">
    <property type="entry name" value="PROLYL 4-HYDROXYLASE ALPHA SUBUNIT"/>
    <property type="match status" value="1"/>
</dbReference>
<keyword evidence="3" id="KW-0223">Dioxygenase</keyword>
<accession>A0A225AGI5</accession>
<dbReference type="GO" id="GO:0005783">
    <property type="term" value="C:endoplasmic reticulum"/>
    <property type="evidence" value="ECO:0007669"/>
    <property type="project" value="TreeGrafter"/>
</dbReference>
<reference evidence="7 8" key="1">
    <citation type="submission" date="2015-06" db="EMBL/GenBank/DDBJ databases">
        <title>Talaromyces atroroseus IBT 11181 draft genome.</title>
        <authorList>
            <person name="Rasmussen K.B."/>
            <person name="Rasmussen S."/>
            <person name="Petersen B."/>
            <person name="Sicheritz-Ponten T."/>
            <person name="Mortensen U.H."/>
            <person name="Thrane U."/>
        </authorList>
    </citation>
    <scope>NUCLEOTIDE SEQUENCE [LARGE SCALE GENOMIC DNA]</scope>
    <source>
        <strain evidence="7 8">IBT 11181</strain>
    </source>
</reference>
<dbReference type="Gene3D" id="2.60.120.620">
    <property type="entry name" value="q2cbj1_9rhob like domain"/>
    <property type="match status" value="1"/>
</dbReference>
<comment type="cofactor">
    <cofactor evidence="1">
        <name>L-ascorbate</name>
        <dbReference type="ChEBI" id="CHEBI:38290"/>
    </cofactor>
</comment>
<dbReference type="Pfam" id="PF13640">
    <property type="entry name" value="2OG-FeII_Oxy_3"/>
    <property type="match status" value="1"/>
</dbReference>
<dbReference type="Proteomes" id="UP000214365">
    <property type="component" value="Unassembled WGS sequence"/>
</dbReference>
<keyword evidence="5" id="KW-0408">Iron</keyword>
<dbReference type="InterPro" id="IPR045054">
    <property type="entry name" value="P4HA-like"/>
</dbReference>
<evidence type="ECO:0000256" key="4">
    <source>
        <dbReference type="ARBA" id="ARBA00023002"/>
    </source>
</evidence>
<evidence type="ECO:0000256" key="2">
    <source>
        <dbReference type="ARBA" id="ARBA00022723"/>
    </source>
</evidence>
<evidence type="ECO:0000256" key="5">
    <source>
        <dbReference type="ARBA" id="ARBA00023004"/>
    </source>
</evidence>
<dbReference type="OrthoDB" id="420380at2759"/>